<evidence type="ECO:0000256" key="3">
    <source>
        <dbReference type="ARBA" id="ARBA00022452"/>
    </source>
</evidence>
<reference evidence="8 9" key="1">
    <citation type="submission" date="2020-04" db="EMBL/GenBank/DDBJ databases">
        <title>Flammeovirgaceae bacterium KN852 isolated from deep sea.</title>
        <authorList>
            <person name="Zhang D.-C."/>
        </authorList>
    </citation>
    <scope>NUCLEOTIDE SEQUENCE [LARGE SCALE GENOMIC DNA]</scope>
    <source>
        <strain evidence="8 9">KN852</strain>
    </source>
</reference>
<dbReference type="InterPro" id="IPR005017">
    <property type="entry name" value="OMPP1/FadL/TodX"/>
</dbReference>
<keyword evidence="5" id="KW-0732">Signal</keyword>
<evidence type="ECO:0000256" key="5">
    <source>
        <dbReference type="ARBA" id="ARBA00022729"/>
    </source>
</evidence>
<dbReference type="GO" id="GO:0009279">
    <property type="term" value="C:cell outer membrane"/>
    <property type="evidence" value="ECO:0007669"/>
    <property type="project" value="UniProtKB-SubCell"/>
</dbReference>
<dbReference type="Proteomes" id="UP000559010">
    <property type="component" value="Unassembled WGS sequence"/>
</dbReference>
<evidence type="ECO:0000256" key="4">
    <source>
        <dbReference type="ARBA" id="ARBA00022692"/>
    </source>
</evidence>
<dbReference type="PANTHER" id="PTHR35093">
    <property type="entry name" value="OUTER MEMBRANE PROTEIN NMB0088-RELATED"/>
    <property type="match status" value="1"/>
</dbReference>
<dbReference type="EMBL" id="JABBNU010000002">
    <property type="protein sequence ID" value="NMM47592.1"/>
    <property type="molecule type" value="Genomic_DNA"/>
</dbReference>
<evidence type="ECO:0000256" key="1">
    <source>
        <dbReference type="ARBA" id="ARBA00004571"/>
    </source>
</evidence>
<protein>
    <recommendedName>
        <fullName evidence="10">Long-chain fatty acid transport protein</fullName>
    </recommendedName>
</protein>
<evidence type="ECO:0000256" key="6">
    <source>
        <dbReference type="ARBA" id="ARBA00023136"/>
    </source>
</evidence>
<accession>A0A848J338</accession>
<dbReference type="GO" id="GO:0015483">
    <property type="term" value="F:long-chain fatty acid transporting porin activity"/>
    <property type="evidence" value="ECO:0007669"/>
    <property type="project" value="TreeGrafter"/>
</dbReference>
<dbReference type="PANTHER" id="PTHR35093:SF8">
    <property type="entry name" value="OUTER MEMBRANE PROTEIN NMB0088-RELATED"/>
    <property type="match status" value="1"/>
</dbReference>
<comment type="subcellular location">
    <subcellularLocation>
        <location evidence="1">Cell outer membrane</location>
        <topology evidence="1">Multi-pass membrane protein</topology>
    </subcellularLocation>
</comment>
<comment type="caution">
    <text evidence="8">The sequence shown here is derived from an EMBL/GenBank/DDBJ whole genome shotgun (WGS) entry which is preliminary data.</text>
</comment>
<dbReference type="AlphaFoldDB" id="A0A848J338"/>
<comment type="similarity">
    <text evidence="2">Belongs to the OmpP1/FadL family.</text>
</comment>
<proteinExistence type="inferred from homology"/>
<dbReference type="RefSeq" id="WP_169678212.1">
    <property type="nucleotide sequence ID" value="NZ_JABBNU010000002.1"/>
</dbReference>
<evidence type="ECO:0000313" key="9">
    <source>
        <dbReference type="Proteomes" id="UP000559010"/>
    </source>
</evidence>
<dbReference type="Gene3D" id="2.40.160.60">
    <property type="entry name" value="Outer membrane protein transport protein (OMPP1/FadL/TodX)"/>
    <property type="match status" value="1"/>
</dbReference>
<evidence type="ECO:0000256" key="7">
    <source>
        <dbReference type="ARBA" id="ARBA00023237"/>
    </source>
</evidence>
<gene>
    <name evidence="8" type="ORF">HH304_04210</name>
</gene>
<keyword evidence="7" id="KW-0998">Cell outer membrane</keyword>
<evidence type="ECO:0000313" key="8">
    <source>
        <dbReference type="EMBL" id="NMM47592.1"/>
    </source>
</evidence>
<keyword evidence="3" id="KW-1134">Transmembrane beta strand</keyword>
<keyword evidence="9" id="KW-1185">Reference proteome</keyword>
<organism evidence="8 9">
    <name type="scientific">Marinigracilibium pacificum</name>
    <dbReference type="NCBI Taxonomy" id="2729599"/>
    <lineage>
        <taxon>Bacteria</taxon>
        <taxon>Pseudomonadati</taxon>
        <taxon>Bacteroidota</taxon>
        <taxon>Cytophagia</taxon>
        <taxon>Cytophagales</taxon>
        <taxon>Flammeovirgaceae</taxon>
        <taxon>Marinigracilibium</taxon>
    </lineage>
</organism>
<evidence type="ECO:0008006" key="10">
    <source>
        <dbReference type="Google" id="ProtNLM"/>
    </source>
</evidence>
<dbReference type="SUPFAM" id="SSF56935">
    <property type="entry name" value="Porins"/>
    <property type="match status" value="1"/>
</dbReference>
<keyword evidence="6" id="KW-0472">Membrane</keyword>
<evidence type="ECO:0000256" key="2">
    <source>
        <dbReference type="ARBA" id="ARBA00008163"/>
    </source>
</evidence>
<sequence>MHIKALLTVLIFFWFLPSRSQTAYSPNILPLGDLEPMMANTGTGGLASTGAVFYNPAALTMLKGTSFSLSGTAYLRYDFSVEPIATINNQNLDFNATGYQSIPTSIIMVKSVKDWKLAFSALIPMDFRYNGQINWQVSTQQETLDLNFIENYKENLFLIGLSGARKINEHWSWGATIYLQVFTFNTISDAKSQIIERPGTLTQLSNRSTVNPFNLVLFAGIHRKGDKVDLGLKLSTPSLYLFGTGDFYEFRYSNDLINAIEIEETNLTKVDTKFNSPAEIRIGAVFKPGEKWKIATDLSYNFKMKYDIYPSGELDDIEELRSSYRLSSGGEYIMNKNISIYAGGSYTPSIKLSEENYKDPDYISIVTGFKLKSENFTSNLGLFYSLGKGEQPKSIGTGQTNLTYRYLGAFLGTNYKF</sequence>
<keyword evidence="4" id="KW-0812">Transmembrane</keyword>
<name>A0A848J338_9BACT</name>